<proteinExistence type="predicted"/>
<evidence type="ECO:0000256" key="1">
    <source>
        <dbReference type="SAM" id="MobiDB-lite"/>
    </source>
</evidence>
<organism evidence="2 3">
    <name type="scientific">Shiella aurantiaca</name>
    <dbReference type="NCBI Taxonomy" id="3058365"/>
    <lineage>
        <taxon>Bacteria</taxon>
        <taxon>Pseudomonadati</taxon>
        <taxon>Bacteroidota</taxon>
        <taxon>Cytophagia</taxon>
        <taxon>Cytophagales</taxon>
        <taxon>Shiellaceae</taxon>
        <taxon>Shiella</taxon>
    </lineage>
</organism>
<dbReference type="EMBL" id="JAUHJS010000001">
    <property type="protein sequence ID" value="MDN4164405.1"/>
    <property type="molecule type" value="Genomic_DNA"/>
</dbReference>
<dbReference type="RefSeq" id="WP_320002931.1">
    <property type="nucleotide sequence ID" value="NZ_JAUHJS010000001.1"/>
</dbReference>
<gene>
    <name evidence="2" type="ORF">QWY31_02775</name>
</gene>
<accession>A0ABT8F1X9</accession>
<name>A0ABT8F1X9_9BACT</name>
<reference evidence="2" key="1">
    <citation type="submission" date="2023-06" db="EMBL/GenBank/DDBJ databases">
        <title>Cytophagales bacterium Strain LB-30, isolated from soil.</title>
        <authorList>
            <person name="Liu B."/>
        </authorList>
    </citation>
    <scope>NUCLEOTIDE SEQUENCE</scope>
    <source>
        <strain evidence="2">LB-30</strain>
    </source>
</reference>
<comment type="caution">
    <text evidence="2">The sequence shown here is derived from an EMBL/GenBank/DDBJ whole genome shotgun (WGS) entry which is preliminary data.</text>
</comment>
<keyword evidence="3" id="KW-1185">Reference proteome</keyword>
<sequence length="68" mass="7552">MSVTRLKRKDRRNKNVANGRVIKIGQRMAKPVIKNVDIEELKASFATPAKKTTKKAAKAESSEEPSAE</sequence>
<evidence type="ECO:0000313" key="2">
    <source>
        <dbReference type="EMBL" id="MDN4164405.1"/>
    </source>
</evidence>
<evidence type="ECO:0000313" key="3">
    <source>
        <dbReference type="Proteomes" id="UP001168552"/>
    </source>
</evidence>
<protein>
    <submittedName>
        <fullName evidence="2">Uncharacterized protein</fullName>
    </submittedName>
</protein>
<feature type="region of interest" description="Disordered" evidence="1">
    <location>
        <begin position="47"/>
        <end position="68"/>
    </location>
</feature>
<dbReference type="Proteomes" id="UP001168552">
    <property type="component" value="Unassembled WGS sequence"/>
</dbReference>